<dbReference type="InterPro" id="IPR001451">
    <property type="entry name" value="Hexapep"/>
</dbReference>
<dbReference type="NCBIfam" id="NF002060">
    <property type="entry name" value="PRK00892.1"/>
    <property type="match status" value="1"/>
</dbReference>
<dbReference type="InterPro" id="IPR018357">
    <property type="entry name" value="Hexapep_transf_CS"/>
</dbReference>
<dbReference type="Proteomes" id="UP000248311">
    <property type="component" value="Unassembled WGS sequence"/>
</dbReference>
<keyword evidence="2 7" id="KW-0441">Lipid A biosynthesis</keyword>
<comment type="function">
    <text evidence="7">Catalyzes the N-acylation of UDP-3-O-acylglucosamine using 3-hydroxyacyl-ACP as the acyl donor. Is involved in the biosynthesis of lipid A, a phosphorylated glycolipid that anchors the lipopolysaccharide to the outer membrane of the cell.</text>
</comment>
<comment type="caution">
    <text evidence="8">The sequence shown here is derived from an EMBL/GenBank/DDBJ whole genome shotgun (WGS) entry which is preliminary data.</text>
</comment>
<dbReference type="GO" id="GO:0016020">
    <property type="term" value="C:membrane"/>
    <property type="evidence" value="ECO:0007669"/>
    <property type="project" value="GOC"/>
</dbReference>
<keyword evidence="4 7" id="KW-0677">Repeat</keyword>
<dbReference type="Pfam" id="PF00132">
    <property type="entry name" value="Hexapep"/>
    <property type="match status" value="2"/>
</dbReference>
<dbReference type="Gene3D" id="2.160.10.10">
    <property type="entry name" value="Hexapeptide repeat proteins"/>
    <property type="match status" value="1"/>
</dbReference>
<comment type="pathway">
    <text evidence="7">Bacterial outer membrane biogenesis; LPS lipid A biosynthesis.</text>
</comment>
<evidence type="ECO:0000256" key="2">
    <source>
        <dbReference type="ARBA" id="ARBA00022556"/>
    </source>
</evidence>
<dbReference type="EMBL" id="QJTE01000001">
    <property type="protein sequence ID" value="PYE86033.1"/>
    <property type="molecule type" value="Genomic_DNA"/>
</dbReference>
<accession>A0A318SX34</accession>
<dbReference type="InterPro" id="IPR007691">
    <property type="entry name" value="LpxD"/>
</dbReference>
<comment type="subunit">
    <text evidence="7">Homotrimer.</text>
</comment>
<keyword evidence="5 7" id="KW-0443">Lipid metabolism</keyword>
<evidence type="ECO:0000256" key="3">
    <source>
        <dbReference type="ARBA" id="ARBA00022679"/>
    </source>
</evidence>
<dbReference type="HAMAP" id="MF_00523">
    <property type="entry name" value="LpxD"/>
    <property type="match status" value="1"/>
</dbReference>
<keyword evidence="3 7" id="KW-0808">Transferase</keyword>
<dbReference type="GO" id="GO:0103118">
    <property type="term" value="F:UDP-3-O-[(3R)-3-hydroxyacyl]-glucosamine N-acyltransferase activity"/>
    <property type="evidence" value="ECO:0007669"/>
    <property type="project" value="UniProtKB-EC"/>
</dbReference>
<keyword evidence="6 7" id="KW-0012">Acyltransferase</keyword>
<comment type="catalytic activity">
    <reaction evidence="7">
        <text>a UDP-3-O-[(3R)-3-hydroxyacyl]-alpha-D-glucosamine + a (3R)-hydroxyacyl-[ACP] = a UDP-2-N,3-O-bis[(3R)-3-hydroxyacyl]-alpha-D-glucosamine + holo-[ACP] + H(+)</text>
        <dbReference type="Rhea" id="RHEA:53836"/>
        <dbReference type="Rhea" id="RHEA-COMP:9685"/>
        <dbReference type="Rhea" id="RHEA-COMP:9945"/>
        <dbReference type="ChEBI" id="CHEBI:15378"/>
        <dbReference type="ChEBI" id="CHEBI:64479"/>
        <dbReference type="ChEBI" id="CHEBI:78827"/>
        <dbReference type="ChEBI" id="CHEBI:137740"/>
        <dbReference type="ChEBI" id="CHEBI:137748"/>
        <dbReference type="EC" id="2.3.1.191"/>
    </reaction>
</comment>
<dbReference type="AlphaFoldDB" id="A0A318SX34"/>
<organism evidence="8 9">
    <name type="scientific">Pseudoroseicyclus aestuarii</name>
    <dbReference type="NCBI Taxonomy" id="1795041"/>
    <lineage>
        <taxon>Bacteria</taxon>
        <taxon>Pseudomonadati</taxon>
        <taxon>Pseudomonadota</taxon>
        <taxon>Alphaproteobacteria</taxon>
        <taxon>Rhodobacterales</taxon>
        <taxon>Paracoccaceae</taxon>
        <taxon>Pseudoroseicyclus</taxon>
    </lineage>
</organism>
<dbReference type="UniPathway" id="UPA00973"/>
<dbReference type="PROSITE" id="PS00101">
    <property type="entry name" value="HEXAPEP_TRANSFERASES"/>
    <property type="match status" value="1"/>
</dbReference>
<dbReference type="CDD" id="cd03352">
    <property type="entry name" value="LbH_LpxD"/>
    <property type="match status" value="1"/>
</dbReference>
<dbReference type="PANTHER" id="PTHR43378">
    <property type="entry name" value="UDP-3-O-ACYLGLUCOSAMINE N-ACYLTRANSFERASE"/>
    <property type="match status" value="1"/>
</dbReference>
<dbReference type="InterPro" id="IPR011004">
    <property type="entry name" value="Trimer_LpxA-like_sf"/>
</dbReference>
<name>A0A318SX34_9RHOB</name>
<evidence type="ECO:0000313" key="8">
    <source>
        <dbReference type="EMBL" id="PYE86033.1"/>
    </source>
</evidence>
<gene>
    <name evidence="7" type="primary">lpxD</name>
    <name evidence="8" type="ORF">DFP88_101708</name>
</gene>
<keyword evidence="9" id="KW-1185">Reference proteome</keyword>
<dbReference type="SUPFAM" id="SSF51161">
    <property type="entry name" value="Trimeric LpxA-like enzymes"/>
    <property type="match status" value="1"/>
</dbReference>
<dbReference type="RefSeq" id="WP_110813034.1">
    <property type="nucleotide sequence ID" value="NZ_QJTE01000001.1"/>
</dbReference>
<reference evidence="8 9" key="1">
    <citation type="submission" date="2018-06" db="EMBL/GenBank/DDBJ databases">
        <title>Genomic Encyclopedia of Type Strains, Phase III (KMG-III): the genomes of soil and plant-associated and newly described type strains.</title>
        <authorList>
            <person name="Whitman W."/>
        </authorList>
    </citation>
    <scope>NUCLEOTIDE SEQUENCE [LARGE SCALE GENOMIC DNA]</scope>
    <source>
        <strain evidence="8 9">CECT 9025</strain>
    </source>
</reference>
<evidence type="ECO:0000313" key="9">
    <source>
        <dbReference type="Proteomes" id="UP000248311"/>
    </source>
</evidence>
<dbReference type="OrthoDB" id="9784739at2"/>
<evidence type="ECO:0000256" key="7">
    <source>
        <dbReference type="HAMAP-Rule" id="MF_00523"/>
    </source>
</evidence>
<evidence type="ECO:0000256" key="6">
    <source>
        <dbReference type="ARBA" id="ARBA00023315"/>
    </source>
</evidence>
<dbReference type="GO" id="GO:0009245">
    <property type="term" value="P:lipid A biosynthetic process"/>
    <property type="evidence" value="ECO:0007669"/>
    <property type="project" value="UniProtKB-UniRule"/>
</dbReference>
<evidence type="ECO:0000256" key="5">
    <source>
        <dbReference type="ARBA" id="ARBA00023098"/>
    </source>
</evidence>
<dbReference type="Gene3D" id="3.40.1390.10">
    <property type="entry name" value="MurE/MurF, N-terminal domain"/>
    <property type="match status" value="1"/>
</dbReference>
<dbReference type="GO" id="GO:0016410">
    <property type="term" value="F:N-acyltransferase activity"/>
    <property type="evidence" value="ECO:0007669"/>
    <property type="project" value="InterPro"/>
</dbReference>
<keyword evidence="1 7" id="KW-0444">Lipid biosynthesis</keyword>
<feature type="active site" description="Proton acceptor" evidence="7">
    <location>
        <position position="261"/>
    </location>
</feature>
<evidence type="ECO:0000256" key="4">
    <source>
        <dbReference type="ARBA" id="ARBA00022737"/>
    </source>
</evidence>
<protein>
    <recommendedName>
        <fullName evidence="7">UDP-3-O-acylglucosamine N-acyltransferase</fullName>
        <ecNumber evidence="7">2.3.1.191</ecNumber>
    </recommendedName>
</protein>
<dbReference type="EC" id="2.3.1.191" evidence="7"/>
<comment type="similarity">
    <text evidence="7">Belongs to the transferase hexapeptide repeat family. LpxD subfamily.</text>
</comment>
<proteinExistence type="inferred from homology"/>
<evidence type="ECO:0000256" key="1">
    <source>
        <dbReference type="ARBA" id="ARBA00022516"/>
    </source>
</evidence>
<sequence length="365" mass="36876">MPHTIAQIADALGVEALGDASLTVTGAAEPAAAGPGQLALALSPQWAQALGQGGARAAMLWPGADWQALGLEAAVIAPRGRLAMGRVTAMFDPGPEIAPGIHPQAHVEEGAELGEDLAIGPFTSIGKGARIGAGTRIAPGVTIGAGAEIGPGALIHAGVRIGRGVRIGARAIIQPNAVIGGDGFSFVTEEPAKLEAARAQLGQVEGAGKGDPTWHRIHSLGSVVLGDDVEIGANTTIDSGTIRPTRIGNGTKIDNLVQVGHNCLIGEHCLLCGHVGLAGSVTIGDRAVLAGKVGVADNLTIGADVVVTGASSVLSNVPAGWVMMGYPATKIEIQIESYKALRRLPRLMRSLTGSQKPVPKPGQGK</sequence>
<dbReference type="PANTHER" id="PTHR43378:SF2">
    <property type="entry name" value="UDP-3-O-ACYLGLUCOSAMINE N-ACYLTRANSFERASE 1, MITOCHONDRIAL-RELATED"/>
    <property type="match status" value="1"/>
</dbReference>